<proteinExistence type="predicted"/>
<feature type="non-terminal residue" evidence="1">
    <location>
        <position position="1"/>
    </location>
</feature>
<dbReference type="PANTHER" id="PTHR13812">
    <property type="entry name" value="KETIMINE REDUCTASE MU-CRYSTALLIN"/>
    <property type="match status" value="1"/>
</dbReference>
<evidence type="ECO:0000313" key="1">
    <source>
        <dbReference type="EMBL" id="GAI92108.1"/>
    </source>
</evidence>
<protein>
    <recommendedName>
        <fullName evidence="2">Ornithine cyclodeaminase family protein</fullName>
    </recommendedName>
</protein>
<organism evidence="1">
    <name type="scientific">marine sediment metagenome</name>
    <dbReference type="NCBI Taxonomy" id="412755"/>
    <lineage>
        <taxon>unclassified sequences</taxon>
        <taxon>metagenomes</taxon>
        <taxon>ecological metagenomes</taxon>
    </lineage>
</organism>
<sequence>ECIGVIGAGTQGRMQVEYLAPVIDCKEVMVWGMNQNELDDYKKDMEPLGYRIQTTLNTEDIADRCNLIVTATPSKSPLLSADKVRKGTHITAMGSDTQEKNELDPKILQEADIVVADSISQCLLRGEIHQALKAGVLEKERIVELGNVIAKPELRRISEEQITIADLTGVAVQDIQIAKAVYHALKLKEV</sequence>
<dbReference type="InterPro" id="IPR036291">
    <property type="entry name" value="NAD(P)-bd_dom_sf"/>
</dbReference>
<dbReference type="InterPro" id="IPR003462">
    <property type="entry name" value="ODC_Mu_crystall"/>
</dbReference>
<dbReference type="SUPFAM" id="SSF51735">
    <property type="entry name" value="NAD(P)-binding Rossmann-fold domains"/>
    <property type="match status" value="1"/>
</dbReference>
<comment type="caution">
    <text evidence="1">The sequence shown here is derived from an EMBL/GenBank/DDBJ whole genome shotgun (WGS) entry which is preliminary data.</text>
</comment>
<dbReference type="AlphaFoldDB" id="X1SGL7"/>
<accession>X1SGL7</accession>
<dbReference type="Pfam" id="PF02423">
    <property type="entry name" value="OCD_Mu_crystall"/>
    <property type="match status" value="1"/>
</dbReference>
<dbReference type="Gene3D" id="3.40.50.720">
    <property type="entry name" value="NAD(P)-binding Rossmann-like Domain"/>
    <property type="match status" value="1"/>
</dbReference>
<evidence type="ECO:0008006" key="2">
    <source>
        <dbReference type="Google" id="ProtNLM"/>
    </source>
</evidence>
<dbReference type="EMBL" id="BARW01024457">
    <property type="protein sequence ID" value="GAI92108.1"/>
    <property type="molecule type" value="Genomic_DNA"/>
</dbReference>
<name>X1SGL7_9ZZZZ</name>
<gene>
    <name evidence="1" type="ORF">S12H4_40319</name>
</gene>
<dbReference type="GO" id="GO:0005737">
    <property type="term" value="C:cytoplasm"/>
    <property type="evidence" value="ECO:0007669"/>
    <property type="project" value="TreeGrafter"/>
</dbReference>
<dbReference type="PANTHER" id="PTHR13812:SF19">
    <property type="entry name" value="KETIMINE REDUCTASE MU-CRYSTALLIN"/>
    <property type="match status" value="1"/>
</dbReference>
<reference evidence="1" key="1">
    <citation type="journal article" date="2014" name="Front. Microbiol.">
        <title>High frequency of phylogenetically diverse reductive dehalogenase-homologous genes in deep subseafloor sedimentary metagenomes.</title>
        <authorList>
            <person name="Kawai M."/>
            <person name="Futagami T."/>
            <person name="Toyoda A."/>
            <person name="Takaki Y."/>
            <person name="Nishi S."/>
            <person name="Hori S."/>
            <person name="Arai W."/>
            <person name="Tsubouchi T."/>
            <person name="Morono Y."/>
            <person name="Uchiyama I."/>
            <person name="Ito T."/>
            <person name="Fujiyama A."/>
            <person name="Inagaki F."/>
            <person name="Takami H."/>
        </authorList>
    </citation>
    <scope>NUCLEOTIDE SEQUENCE</scope>
    <source>
        <strain evidence="1">Expedition CK06-06</strain>
    </source>
</reference>